<dbReference type="GO" id="GO:0046872">
    <property type="term" value="F:metal ion binding"/>
    <property type="evidence" value="ECO:0007669"/>
    <property type="project" value="UniProtKB-UniRule"/>
</dbReference>
<dbReference type="InterPro" id="IPR036135">
    <property type="entry name" value="MoeA_linker/N_sf"/>
</dbReference>
<keyword evidence="5" id="KW-0479">Metal-binding</keyword>
<dbReference type="Proteomes" id="UP000550729">
    <property type="component" value="Unassembled WGS sequence"/>
</dbReference>
<dbReference type="EC" id="2.10.1.1" evidence="5"/>
<keyword evidence="5" id="KW-0501">Molybdenum cofactor biosynthesis</keyword>
<evidence type="ECO:0000256" key="2">
    <source>
        <dbReference type="ARBA" id="ARBA00010763"/>
    </source>
</evidence>
<dbReference type="Gene3D" id="3.90.105.10">
    <property type="entry name" value="Molybdopterin biosynthesis moea protein, domain 2"/>
    <property type="match status" value="1"/>
</dbReference>
<comment type="function">
    <text evidence="1 5">Catalyzes the insertion of molybdate into adenylated molybdopterin with the concomitant release of AMP.</text>
</comment>
<dbReference type="PANTHER" id="PTHR10192">
    <property type="entry name" value="MOLYBDOPTERIN BIOSYNTHESIS PROTEIN"/>
    <property type="match status" value="1"/>
</dbReference>
<name>A0A848KTX7_9ACTN</name>
<comment type="pathway">
    <text evidence="5">Cofactor biosynthesis; molybdopterin biosynthesis.</text>
</comment>
<dbReference type="InterPro" id="IPR038987">
    <property type="entry name" value="MoeA-like"/>
</dbReference>
<dbReference type="InterPro" id="IPR025877">
    <property type="entry name" value="MobA-like_NTP_Trfase"/>
</dbReference>
<dbReference type="EMBL" id="JABBNB010000001">
    <property type="protein sequence ID" value="NMN99620.1"/>
    <property type="molecule type" value="Genomic_DNA"/>
</dbReference>
<dbReference type="Gene3D" id="3.90.550.10">
    <property type="entry name" value="Spore Coat Polysaccharide Biosynthesis Protein SpsA, Chain A"/>
    <property type="match status" value="1"/>
</dbReference>
<evidence type="ECO:0000256" key="5">
    <source>
        <dbReference type="RuleBase" id="RU365090"/>
    </source>
</evidence>
<dbReference type="GO" id="GO:0005829">
    <property type="term" value="C:cytosol"/>
    <property type="evidence" value="ECO:0007669"/>
    <property type="project" value="TreeGrafter"/>
</dbReference>
<dbReference type="InterPro" id="IPR036425">
    <property type="entry name" value="MoaB/Mog-like_dom_sf"/>
</dbReference>
<dbReference type="InterPro" id="IPR001453">
    <property type="entry name" value="MoaB/Mog_dom"/>
</dbReference>
<keyword evidence="5 7" id="KW-0808">Transferase</keyword>
<comment type="cofactor">
    <cofactor evidence="5">
        <name>Mg(2+)</name>
        <dbReference type="ChEBI" id="CHEBI:18420"/>
    </cofactor>
</comment>
<dbReference type="SMART" id="SM00852">
    <property type="entry name" value="MoCF_biosynth"/>
    <property type="match status" value="1"/>
</dbReference>
<dbReference type="SUPFAM" id="SSF53448">
    <property type="entry name" value="Nucleotide-diphospho-sugar transferases"/>
    <property type="match status" value="1"/>
</dbReference>
<protein>
    <recommendedName>
        <fullName evidence="5">Molybdopterin molybdenumtransferase</fullName>
        <ecNumber evidence="5">2.10.1.1</ecNumber>
    </recommendedName>
</protein>
<comment type="similarity">
    <text evidence="2 5">Belongs to the MoeA family.</text>
</comment>
<dbReference type="PANTHER" id="PTHR10192:SF5">
    <property type="entry name" value="GEPHYRIN"/>
    <property type="match status" value="1"/>
</dbReference>
<reference evidence="7 8" key="1">
    <citation type="submission" date="2020-04" db="EMBL/GenBank/DDBJ databases">
        <title>Gordonia sp. nov. TBRC 11910.</title>
        <authorList>
            <person name="Suriyachadkun C."/>
        </authorList>
    </citation>
    <scope>NUCLEOTIDE SEQUENCE [LARGE SCALE GENOMIC DNA]</scope>
    <source>
        <strain evidence="7 8">TBRC 11910</strain>
    </source>
</reference>
<dbReference type="SUPFAM" id="SSF53218">
    <property type="entry name" value="Molybdenum cofactor biosynthesis proteins"/>
    <property type="match status" value="1"/>
</dbReference>
<keyword evidence="8" id="KW-1185">Reference proteome</keyword>
<evidence type="ECO:0000313" key="7">
    <source>
        <dbReference type="EMBL" id="NMN99620.1"/>
    </source>
</evidence>
<dbReference type="GO" id="GO:0006777">
    <property type="term" value="P:Mo-molybdopterin cofactor biosynthetic process"/>
    <property type="evidence" value="ECO:0007669"/>
    <property type="project" value="UniProtKB-UniRule"/>
</dbReference>
<dbReference type="Pfam" id="PF12804">
    <property type="entry name" value="NTP_transf_3"/>
    <property type="match status" value="1"/>
</dbReference>
<dbReference type="GO" id="GO:0061599">
    <property type="term" value="F:molybdopterin molybdotransferase activity"/>
    <property type="evidence" value="ECO:0007669"/>
    <property type="project" value="UniProtKB-UniRule"/>
</dbReference>
<comment type="caution">
    <text evidence="7">The sequence shown here is derived from an EMBL/GenBank/DDBJ whole genome shotgun (WGS) entry which is preliminary data.</text>
</comment>
<dbReference type="Pfam" id="PF00994">
    <property type="entry name" value="MoCF_biosynth"/>
    <property type="match status" value="1"/>
</dbReference>
<dbReference type="InterPro" id="IPR005110">
    <property type="entry name" value="MoeA_linker/N"/>
</dbReference>
<dbReference type="RefSeq" id="WP_170192144.1">
    <property type="nucleotide sequence ID" value="NZ_JABBNB010000001.1"/>
</dbReference>
<evidence type="ECO:0000259" key="6">
    <source>
        <dbReference type="SMART" id="SM00852"/>
    </source>
</evidence>
<dbReference type="Gene3D" id="3.40.980.10">
    <property type="entry name" value="MoaB/Mog-like domain"/>
    <property type="match status" value="1"/>
</dbReference>
<dbReference type="SUPFAM" id="SSF63882">
    <property type="entry name" value="MoeA N-terminal region -like"/>
    <property type="match status" value="1"/>
</dbReference>
<dbReference type="AlphaFoldDB" id="A0A848KTX7"/>
<dbReference type="UniPathway" id="UPA00344"/>
<dbReference type="Gene3D" id="2.170.190.11">
    <property type="entry name" value="Molybdopterin biosynthesis moea protein, domain 3"/>
    <property type="match status" value="1"/>
</dbReference>
<proteinExistence type="inferred from homology"/>
<comment type="catalytic activity">
    <reaction evidence="4">
        <text>adenylyl-molybdopterin + molybdate = Mo-molybdopterin + AMP + H(+)</text>
        <dbReference type="Rhea" id="RHEA:35047"/>
        <dbReference type="ChEBI" id="CHEBI:15378"/>
        <dbReference type="ChEBI" id="CHEBI:36264"/>
        <dbReference type="ChEBI" id="CHEBI:62727"/>
        <dbReference type="ChEBI" id="CHEBI:71302"/>
        <dbReference type="ChEBI" id="CHEBI:456215"/>
        <dbReference type="EC" id="2.10.1.1"/>
    </reaction>
</comment>
<feature type="domain" description="MoaB/Mog" evidence="6">
    <location>
        <begin position="370"/>
        <end position="505"/>
    </location>
</feature>
<organism evidence="7 8">
    <name type="scientific">Gordonia asplenii</name>
    <dbReference type="NCBI Taxonomy" id="2725283"/>
    <lineage>
        <taxon>Bacteria</taxon>
        <taxon>Bacillati</taxon>
        <taxon>Actinomycetota</taxon>
        <taxon>Actinomycetes</taxon>
        <taxon>Mycobacteriales</taxon>
        <taxon>Gordoniaceae</taxon>
        <taxon>Gordonia</taxon>
    </lineage>
</organism>
<evidence type="ECO:0000256" key="4">
    <source>
        <dbReference type="ARBA" id="ARBA00047317"/>
    </source>
</evidence>
<accession>A0A848KTX7</accession>
<keyword evidence="3 5" id="KW-0500">Molybdenum</keyword>
<dbReference type="InterPro" id="IPR029044">
    <property type="entry name" value="Nucleotide-diphossugar_trans"/>
</dbReference>
<evidence type="ECO:0000256" key="3">
    <source>
        <dbReference type="ARBA" id="ARBA00022505"/>
    </source>
</evidence>
<dbReference type="GO" id="GO:0016779">
    <property type="term" value="F:nucleotidyltransferase activity"/>
    <property type="evidence" value="ECO:0007669"/>
    <property type="project" value="UniProtKB-ARBA"/>
</dbReference>
<keyword evidence="5" id="KW-0460">Magnesium</keyword>
<dbReference type="Pfam" id="PF03453">
    <property type="entry name" value="MoeA_N"/>
    <property type="match status" value="1"/>
</dbReference>
<gene>
    <name evidence="7" type="ORF">HH308_00105</name>
</gene>
<evidence type="ECO:0000313" key="8">
    <source>
        <dbReference type="Proteomes" id="UP000550729"/>
    </source>
</evidence>
<evidence type="ECO:0000256" key="1">
    <source>
        <dbReference type="ARBA" id="ARBA00002901"/>
    </source>
</evidence>
<sequence>MADPTFAIILAGGRGSRMGGIDKPTLRVGGRRLLDVALEAVSGATRVVVVGPPRDLDPTILQTREEPAGSGPAVAVAAGLAALDAFRSSTGCPHATDGEVAVLAADVPSLTAAALADLSRARRGAAAPAAFALDSTGQMQYLVGVWDMATLRESLAGASGPAMRALIPTDSIGVVLPDEVVADVDTDADLDRARRRAAAPVRLTPPQAAAVLSAELAGLPVVRRRIADALGAGLATGLVAAQPFPSFDASAMDGYAVAGGGPWLVSGDAVAAGSHARSALRTGFAARIATGAMLPTGADRVIRDEEITLDDETHCLTSTFDRDDTRRRGSEWNRGDELIAARTRVDDAVVSVARSAGVAEVDVRGPLRVVVHSTGDEIADDAARAGTIVDTASDAVGNLVRRNGAHVAHGEHLGDRREAFVAALGAPDADVVVLIGATGRGVADHLRDALDDVGARILVDGIDMRPGGSLVVAAVSGGPVIVGLGGNPLAAVAGIALLIPVITDTLLAVQPRPGVLGGVEDLDALARPDGWRMAPVTPTGHGLWRAPHSMPTAHLNALVSARGFALIPPRAHGADLVELYL</sequence>